<organism evidence="2 3">
    <name type="scientific">Populus trichocarpa</name>
    <name type="common">Western balsam poplar</name>
    <name type="synonym">Populus balsamifera subsp. trichocarpa</name>
    <dbReference type="NCBI Taxonomy" id="3694"/>
    <lineage>
        <taxon>Eukaryota</taxon>
        <taxon>Viridiplantae</taxon>
        <taxon>Streptophyta</taxon>
        <taxon>Embryophyta</taxon>
        <taxon>Tracheophyta</taxon>
        <taxon>Spermatophyta</taxon>
        <taxon>Magnoliopsida</taxon>
        <taxon>eudicotyledons</taxon>
        <taxon>Gunneridae</taxon>
        <taxon>Pentapetalae</taxon>
        <taxon>rosids</taxon>
        <taxon>fabids</taxon>
        <taxon>Malpighiales</taxon>
        <taxon>Salicaceae</taxon>
        <taxon>Saliceae</taxon>
        <taxon>Populus</taxon>
    </lineage>
</organism>
<evidence type="ECO:0000256" key="1">
    <source>
        <dbReference type="SAM" id="Phobius"/>
    </source>
</evidence>
<sequence>MIKGELNAILILWEVLLKCFRLRRLKAEITILAQPVPLLTSTTTLLAATKQHHFQQSHHITITLLTKTSLGFTLLIILVPLTYTCLIFTFLPFQSCA</sequence>
<gene>
    <name evidence="2" type="ORF">POPTR_014G079200</name>
</gene>
<dbReference type="InParanoid" id="A0A2K1XS56"/>
<keyword evidence="3" id="KW-1185">Reference proteome</keyword>
<keyword evidence="1" id="KW-0472">Membrane</keyword>
<dbReference type="AlphaFoldDB" id="A0A2K1XS56"/>
<keyword evidence="1" id="KW-0812">Transmembrane</keyword>
<proteinExistence type="predicted"/>
<dbReference type="EMBL" id="CM009303">
    <property type="protein sequence ID" value="PNT03610.1"/>
    <property type="molecule type" value="Genomic_DNA"/>
</dbReference>
<accession>A0A2K1XS56</accession>
<keyword evidence="1" id="KW-1133">Transmembrane helix</keyword>
<reference evidence="2 3" key="1">
    <citation type="journal article" date="2006" name="Science">
        <title>The genome of black cottonwood, Populus trichocarpa (Torr. &amp; Gray).</title>
        <authorList>
            <person name="Tuskan G.A."/>
            <person name="Difazio S."/>
            <person name="Jansson S."/>
            <person name="Bohlmann J."/>
            <person name="Grigoriev I."/>
            <person name="Hellsten U."/>
            <person name="Putnam N."/>
            <person name="Ralph S."/>
            <person name="Rombauts S."/>
            <person name="Salamov A."/>
            <person name="Schein J."/>
            <person name="Sterck L."/>
            <person name="Aerts A."/>
            <person name="Bhalerao R.R."/>
            <person name="Bhalerao R.P."/>
            <person name="Blaudez D."/>
            <person name="Boerjan W."/>
            <person name="Brun A."/>
            <person name="Brunner A."/>
            <person name="Busov V."/>
            <person name="Campbell M."/>
            <person name="Carlson J."/>
            <person name="Chalot M."/>
            <person name="Chapman J."/>
            <person name="Chen G.L."/>
            <person name="Cooper D."/>
            <person name="Coutinho P.M."/>
            <person name="Couturier J."/>
            <person name="Covert S."/>
            <person name="Cronk Q."/>
            <person name="Cunningham R."/>
            <person name="Davis J."/>
            <person name="Degroeve S."/>
            <person name="Dejardin A."/>
            <person name="Depamphilis C."/>
            <person name="Detter J."/>
            <person name="Dirks B."/>
            <person name="Dubchak I."/>
            <person name="Duplessis S."/>
            <person name="Ehlting J."/>
            <person name="Ellis B."/>
            <person name="Gendler K."/>
            <person name="Goodstein D."/>
            <person name="Gribskov M."/>
            <person name="Grimwood J."/>
            <person name="Groover A."/>
            <person name="Gunter L."/>
            <person name="Hamberger B."/>
            <person name="Heinze B."/>
            <person name="Helariutta Y."/>
            <person name="Henrissat B."/>
            <person name="Holligan D."/>
            <person name="Holt R."/>
            <person name="Huang W."/>
            <person name="Islam-Faridi N."/>
            <person name="Jones S."/>
            <person name="Jones-Rhoades M."/>
            <person name="Jorgensen R."/>
            <person name="Joshi C."/>
            <person name="Kangasjarvi J."/>
            <person name="Karlsson J."/>
            <person name="Kelleher C."/>
            <person name="Kirkpatrick R."/>
            <person name="Kirst M."/>
            <person name="Kohler A."/>
            <person name="Kalluri U."/>
            <person name="Larimer F."/>
            <person name="Leebens-Mack J."/>
            <person name="Leple J.C."/>
            <person name="Locascio P."/>
            <person name="Lou Y."/>
            <person name="Lucas S."/>
            <person name="Martin F."/>
            <person name="Montanini B."/>
            <person name="Napoli C."/>
            <person name="Nelson D.R."/>
            <person name="Nelson C."/>
            <person name="Nieminen K."/>
            <person name="Nilsson O."/>
            <person name="Pereda V."/>
            <person name="Peter G."/>
            <person name="Philippe R."/>
            <person name="Pilate G."/>
            <person name="Poliakov A."/>
            <person name="Razumovskaya J."/>
            <person name="Richardson P."/>
            <person name="Rinaldi C."/>
            <person name="Ritland K."/>
            <person name="Rouze P."/>
            <person name="Ryaboy D."/>
            <person name="Schmutz J."/>
            <person name="Schrader J."/>
            <person name="Segerman B."/>
            <person name="Shin H."/>
            <person name="Siddiqui A."/>
            <person name="Sterky F."/>
            <person name="Terry A."/>
            <person name="Tsai C.J."/>
            <person name="Uberbacher E."/>
            <person name="Unneberg P."/>
            <person name="Vahala J."/>
            <person name="Wall K."/>
            <person name="Wessler S."/>
            <person name="Yang G."/>
            <person name="Yin T."/>
            <person name="Douglas C."/>
            <person name="Marra M."/>
            <person name="Sandberg G."/>
            <person name="Van de Peer Y."/>
            <person name="Rokhsar D."/>
        </authorList>
    </citation>
    <scope>NUCLEOTIDE SEQUENCE [LARGE SCALE GENOMIC DNA]</scope>
    <source>
        <strain evidence="3">cv. Nisqually</strain>
    </source>
</reference>
<dbReference type="Proteomes" id="UP000006729">
    <property type="component" value="Chromosome 14"/>
</dbReference>
<protein>
    <submittedName>
        <fullName evidence="2">Uncharacterized protein</fullName>
    </submittedName>
</protein>
<evidence type="ECO:0000313" key="3">
    <source>
        <dbReference type="Proteomes" id="UP000006729"/>
    </source>
</evidence>
<name>A0A2K1XS56_POPTR</name>
<feature type="transmembrane region" description="Helical" evidence="1">
    <location>
        <begin position="72"/>
        <end position="93"/>
    </location>
</feature>
<evidence type="ECO:0000313" key="2">
    <source>
        <dbReference type="EMBL" id="PNT03610.1"/>
    </source>
</evidence>